<evidence type="ECO:0000256" key="6">
    <source>
        <dbReference type="ARBA" id="ARBA00022801"/>
    </source>
</evidence>
<dbReference type="GO" id="GO:0019693">
    <property type="term" value="P:ribose phosphate metabolic process"/>
    <property type="evidence" value="ECO:0007669"/>
    <property type="project" value="TreeGrafter"/>
</dbReference>
<reference evidence="15 16" key="1">
    <citation type="submission" date="2023-08" db="EMBL/GenBank/DDBJ databases">
        <title>Pleionea litopenaei sp. nov., isolated from stomach of juvenile Litopenaeus vannamei.</title>
        <authorList>
            <person name="Rho A.M."/>
            <person name="Hwang C.Y."/>
        </authorList>
    </citation>
    <scope>NUCLEOTIDE SEQUENCE [LARGE SCALE GENOMIC DNA]</scope>
    <source>
        <strain evidence="15 16">HL-JVS1</strain>
    </source>
</reference>
<keyword evidence="5 13" id="KW-0479">Metal-binding</keyword>
<dbReference type="RefSeq" id="WP_309204280.1">
    <property type="nucleotide sequence ID" value="NZ_CP133548.1"/>
</dbReference>
<evidence type="ECO:0000256" key="5">
    <source>
        <dbReference type="ARBA" id="ARBA00022723"/>
    </source>
</evidence>
<evidence type="ECO:0000256" key="1">
    <source>
        <dbReference type="ARBA" id="ARBA00001946"/>
    </source>
</evidence>
<dbReference type="GO" id="GO:0046872">
    <property type="term" value="F:metal ion binding"/>
    <property type="evidence" value="ECO:0007669"/>
    <property type="project" value="UniProtKB-KW"/>
</dbReference>
<dbReference type="Gene3D" id="3.90.79.10">
    <property type="entry name" value="Nucleoside Triphosphate Pyrophosphohydrolase"/>
    <property type="match status" value="1"/>
</dbReference>
<keyword evidence="16" id="KW-1185">Reference proteome</keyword>
<dbReference type="CDD" id="cd24155">
    <property type="entry name" value="NUDIX_ADPRase"/>
    <property type="match status" value="1"/>
</dbReference>
<evidence type="ECO:0000256" key="9">
    <source>
        <dbReference type="ARBA" id="ARBA00030162"/>
    </source>
</evidence>
<dbReference type="NCBIfam" id="TIGR00052">
    <property type="entry name" value="nudix-type nucleoside diphosphatase, YffH/AdpP family"/>
    <property type="match status" value="1"/>
</dbReference>
<dbReference type="InterPro" id="IPR004385">
    <property type="entry name" value="NDP_pyrophosphatase"/>
</dbReference>
<evidence type="ECO:0000256" key="7">
    <source>
        <dbReference type="ARBA" id="ARBA00022842"/>
    </source>
</evidence>
<evidence type="ECO:0000313" key="16">
    <source>
        <dbReference type="Proteomes" id="UP001239782"/>
    </source>
</evidence>
<feature type="binding site" evidence="13">
    <location>
        <position position="100"/>
    </location>
    <ligand>
        <name>Mg(2+)</name>
        <dbReference type="ChEBI" id="CHEBI:18420"/>
        <label>2</label>
    </ligand>
</feature>
<dbReference type="EC" id="3.6.1.13" evidence="3"/>
<evidence type="ECO:0000313" key="15">
    <source>
        <dbReference type="EMBL" id="WMS89041.1"/>
    </source>
</evidence>
<evidence type="ECO:0000256" key="11">
    <source>
        <dbReference type="ARBA" id="ARBA00033056"/>
    </source>
</evidence>
<evidence type="ECO:0000256" key="4">
    <source>
        <dbReference type="ARBA" id="ARBA00013297"/>
    </source>
</evidence>
<comment type="function">
    <text evidence="8">Acts on ADP-mannose and ADP-glucose as well as ADP-ribose. Prevents glycogen biosynthesis. The reaction catalyzed by this enzyme is a limiting step of the gluconeogenic process.</text>
</comment>
<comment type="similarity">
    <text evidence="2">Belongs to the Nudix hydrolase family. NudF subfamily.</text>
</comment>
<dbReference type="InterPro" id="IPR000086">
    <property type="entry name" value="NUDIX_hydrolase_dom"/>
</dbReference>
<comment type="catalytic activity">
    <reaction evidence="12">
        <text>ADP-D-ribose + H2O = D-ribose 5-phosphate + AMP + 2 H(+)</text>
        <dbReference type="Rhea" id="RHEA:10412"/>
        <dbReference type="ChEBI" id="CHEBI:15377"/>
        <dbReference type="ChEBI" id="CHEBI:15378"/>
        <dbReference type="ChEBI" id="CHEBI:57967"/>
        <dbReference type="ChEBI" id="CHEBI:78346"/>
        <dbReference type="ChEBI" id="CHEBI:456215"/>
        <dbReference type="EC" id="3.6.1.13"/>
    </reaction>
</comment>
<evidence type="ECO:0000256" key="12">
    <source>
        <dbReference type="ARBA" id="ARBA00049546"/>
    </source>
</evidence>
<dbReference type="GO" id="GO:0047631">
    <property type="term" value="F:ADP-ribose diphosphatase activity"/>
    <property type="evidence" value="ECO:0007669"/>
    <property type="project" value="UniProtKB-EC"/>
</dbReference>
<organism evidence="15 16">
    <name type="scientific">Pleionea litopenaei</name>
    <dbReference type="NCBI Taxonomy" id="3070815"/>
    <lineage>
        <taxon>Bacteria</taxon>
        <taxon>Pseudomonadati</taxon>
        <taxon>Pseudomonadota</taxon>
        <taxon>Gammaproteobacteria</taxon>
        <taxon>Oceanospirillales</taxon>
        <taxon>Pleioneaceae</taxon>
        <taxon>Pleionea</taxon>
    </lineage>
</organism>
<protein>
    <recommendedName>
        <fullName evidence="4">ADP-ribose pyrophosphatase</fullName>
        <ecNumber evidence="3">3.6.1.13</ecNumber>
    </recommendedName>
    <alternativeName>
        <fullName evidence="9">ADP-ribose diphosphatase</fullName>
    </alternativeName>
    <alternativeName>
        <fullName evidence="11">ADP-ribose phosphohydrolase</fullName>
    </alternativeName>
    <alternativeName>
        <fullName evidence="10">Adenosine diphosphoribose pyrophosphatase</fullName>
    </alternativeName>
</protein>
<dbReference type="GO" id="GO:0019144">
    <property type="term" value="F:ADP-sugar diphosphatase activity"/>
    <property type="evidence" value="ECO:0007669"/>
    <property type="project" value="TreeGrafter"/>
</dbReference>
<dbReference type="Proteomes" id="UP001239782">
    <property type="component" value="Chromosome"/>
</dbReference>
<accession>A0AA51RWP4</accession>
<evidence type="ECO:0000256" key="10">
    <source>
        <dbReference type="ARBA" id="ARBA00030308"/>
    </source>
</evidence>
<dbReference type="AlphaFoldDB" id="A0AA51RWP4"/>
<keyword evidence="7 13" id="KW-0460">Magnesium</keyword>
<keyword evidence="6" id="KW-0378">Hydrolase</keyword>
<dbReference type="PANTHER" id="PTHR11839">
    <property type="entry name" value="UDP/ADP-SUGAR PYROPHOSPHATASE"/>
    <property type="match status" value="1"/>
</dbReference>
<evidence type="ECO:0000256" key="2">
    <source>
        <dbReference type="ARBA" id="ARBA00007482"/>
    </source>
</evidence>
<evidence type="ECO:0000256" key="3">
    <source>
        <dbReference type="ARBA" id="ARBA00012453"/>
    </source>
</evidence>
<dbReference type="EMBL" id="CP133548">
    <property type="protein sequence ID" value="WMS89041.1"/>
    <property type="molecule type" value="Genomic_DNA"/>
</dbReference>
<dbReference type="PANTHER" id="PTHR11839:SF5">
    <property type="entry name" value="ADP-RIBOSE PYROPHOSPHATASE"/>
    <property type="match status" value="1"/>
</dbReference>
<evidence type="ECO:0000259" key="14">
    <source>
        <dbReference type="PROSITE" id="PS51462"/>
    </source>
</evidence>
<evidence type="ECO:0000256" key="8">
    <source>
        <dbReference type="ARBA" id="ARBA00025164"/>
    </source>
</evidence>
<dbReference type="SUPFAM" id="SSF55811">
    <property type="entry name" value="Nudix"/>
    <property type="match status" value="1"/>
</dbReference>
<proteinExistence type="inferred from homology"/>
<dbReference type="GO" id="GO:0006753">
    <property type="term" value="P:nucleoside phosphate metabolic process"/>
    <property type="evidence" value="ECO:0007669"/>
    <property type="project" value="TreeGrafter"/>
</dbReference>
<dbReference type="PROSITE" id="PS51462">
    <property type="entry name" value="NUDIX"/>
    <property type="match status" value="1"/>
</dbReference>
<sequence length="200" mass="22701">MKFWITAKRVLFQGFFKIEELTIDHEAFSGERLQNVRREVFKRGEAVGVLLMDRTSRELIMVEQFRVGAAVAGEENPWLLELVAGIVEPGETLEDVASRECFEETGCTPFELFPIHSYWSSPGGSDEKIHLYGAYTDASDALEHAGLESEHEDIRVVKVSWERAFEWLQAGKLNNAMTLIGIQWLMLNSSHLIAENRGKV</sequence>
<dbReference type="KEGG" id="plei:Q9312_09025"/>
<evidence type="ECO:0000256" key="13">
    <source>
        <dbReference type="PIRSR" id="PIRSR604385-2"/>
    </source>
</evidence>
<feature type="binding site" evidence="13">
    <location>
        <position position="152"/>
    </location>
    <ligand>
        <name>Mg(2+)</name>
        <dbReference type="ChEBI" id="CHEBI:18420"/>
        <label>1</label>
    </ligand>
</feature>
<feature type="binding site" evidence="13">
    <location>
        <position position="104"/>
    </location>
    <ligand>
        <name>Mg(2+)</name>
        <dbReference type="ChEBI" id="CHEBI:18420"/>
        <label>2</label>
    </ligand>
</feature>
<dbReference type="Pfam" id="PF00293">
    <property type="entry name" value="NUDIX"/>
    <property type="match status" value="1"/>
</dbReference>
<gene>
    <name evidence="15" type="ORF">Q9312_09025</name>
</gene>
<feature type="domain" description="Nudix hydrolase" evidence="14">
    <location>
        <begin position="42"/>
        <end position="181"/>
    </location>
</feature>
<name>A0AA51RWP4_9GAMM</name>
<dbReference type="InterPro" id="IPR015797">
    <property type="entry name" value="NUDIX_hydrolase-like_dom_sf"/>
</dbReference>
<feature type="binding site" evidence="13">
    <location>
        <position position="84"/>
    </location>
    <ligand>
        <name>Mg(2+)</name>
        <dbReference type="ChEBI" id="CHEBI:18420"/>
        <label>1</label>
    </ligand>
</feature>
<comment type="cofactor">
    <cofactor evidence="1 13">
        <name>Mg(2+)</name>
        <dbReference type="ChEBI" id="CHEBI:18420"/>
    </cofactor>
</comment>
<dbReference type="GO" id="GO:0005829">
    <property type="term" value="C:cytosol"/>
    <property type="evidence" value="ECO:0007669"/>
    <property type="project" value="TreeGrafter"/>
</dbReference>